<dbReference type="EMBL" id="VLTL01000057">
    <property type="protein sequence ID" value="KAA0164331.1"/>
    <property type="molecule type" value="Genomic_DNA"/>
</dbReference>
<feature type="transmembrane region" description="Helical" evidence="2">
    <location>
        <begin position="444"/>
        <end position="466"/>
    </location>
</feature>
<organism evidence="3 4">
    <name type="scientific">Cafeteria roenbergensis</name>
    <name type="common">Marine flagellate</name>
    <dbReference type="NCBI Taxonomy" id="33653"/>
    <lineage>
        <taxon>Eukaryota</taxon>
        <taxon>Sar</taxon>
        <taxon>Stramenopiles</taxon>
        <taxon>Bigyra</taxon>
        <taxon>Opalozoa</taxon>
        <taxon>Bicosoecida</taxon>
        <taxon>Cafeteriaceae</taxon>
        <taxon>Cafeteria</taxon>
    </lineage>
</organism>
<sequence length="1606" mass="168516">MAQTPDAAEYGSLDQRAVRVGAAGSEREVAASPSTYSETAAMAGKHGTAVRPVHGRPDRHHSFTQKLSRSPFVVAGKLAQCCQCAGPCMSRCRVVLIADFIELGGPASRVDGIRDDGGIPMQQHAYNAALGDGIAESALPCAGFRVRVGPVVVSVWALLAGYLFAGAAMSAVEHRGTHQYHLFGTFPYTADPAVALGTSAALAVGVLIATFLFAQAAAVATGTRMCGLLQRLLAFRDSVGLSVGALVTVLALVLLVLEQYVDVLEGLNSAGVVFTVAAQRSTCAAALQTIADAPVLRIIGALLPIVWFKRSALWDSTILLGGSSQASDRAQSMARDGIALDLKRGAELLDGPEGLEAAVKFVDADISMRLKGTCKTSCCPRRKRPDGATREESSLSIGDGYGLFRPEILFTTLAVGYAWAGDAVVRPASACVYSQFASHANSPIIFGAPGVILALVLGAVVSLLAAQELVRCLEEPIALAQAWAERARLLLQAGVTPLELRRERVDNVDEETVRVVAAYAGARPALASALERLALDRVTEAEAAAAASAPGAASAAGGVSASERELRAARRMVLGGALVIHIDRAQAVLDLASPVLLVTVFSAIAYAGSLVSDVYRNGGLLAWLNDLANILDTLADPVLYTTAAAFAAFYATAMTQSELTAGLNLLALQGTVRRLCTPGASWEDAPGGPHIAGRRPGTPSGADMPAWVHALTPRPHKGPKADGDFLTAVAKWRGFPKLLGVIPLPESLPRLFGTWALPVLAAVSLSHAVAPATPLLSCPSSAPALRGRLSEAPLASSDPLDSTFAVHRVNVRLHAIAPANRNMLNPDAPCPLALQLVAFGARCRAVGDCPTSTERRYADLAFSRTEEAPRAGTGTWLTAAPASPLVVGAGDTLALVQRPKTSRCGADRMGMEANVQGVPLVLAEARREGTPLVSVWLHGDGRSAQGVCWPWEWLLGDEPRKLSQQARRDGLVTATSIDVKPAGDAGNRMLSQLPTLPLNLARDGAVPIQVSGDDLGLSGNDGLGAVSMQVGYLLFVSSFYGNSGNTGGVWVFRLNQTNAGEAPILAHGQSPSFKLPLAGNPEGLGSGHQLFGRDISVVRIKGDLLHDDFVGRPQAPQEHMTIMVGALKGPFSSSGPGGLVLYRLWRPTGDLTHLHTWSAESTSITWDGNAFMGVAMTTIPAQWAPTRGDRAAASDVVVMSSSWAKCTSFPGLSEAITSSNAGVLLLVKLQANGTVGPAATSVIGITDGSEGMPSINDECDSCRSPQDAFGRSVAVLEPGLDPQNPSLPLLVVGAELCDTYDDDMGCIWLLSIDLSGNAFAAGLNSPVVKRSRLLNVVAAPQPQLQSLKRQGPVLGTTIKNYGDMDGDGVPDLWVAAFRAGAKYATEQDKLELGSPGDQRLCAPAPLDDAYAVGDGIVYPCTICHANTFDDVLAGPEPDLDADSHADGFGHPIAVAVCQFHGHEHPIAVAVCHAFAHRFPDSVTLAKPVADDDTHAHAFLDGLPHVVGHRHAHWIADRHPYAISVLYCIAQRHGHGQPVSDTHAFAHSDSLTVILIQFNPHANPLFIGHRHSICFRDCIPHANSICHRVRHSVRDALSCSVLPSALG</sequence>
<evidence type="ECO:0000313" key="4">
    <source>
        <dbReference type="Proteomes" id="UP000324907"/>
    </source>
</evidence>
<evidence type="ECO:0000256" key="1">
    <source>
        <dbReference type="SAM" id="MobiDB-lite"/>
    </source>
</evidence>
<keyword evidence="2" id="KW-0812">Transmembrane</keyword>
<comment type="caution">
    <text evidence="3">The sequence shown here is derived from an EMBL/GenBank/DDBJ whole genome shotgun (WGS) entry which is preliminary data.</text>
</comment>
<feature type="transmembrane region" description="Helical" evidence="2">
    <location>
        <begin position="151"/>
        <end position="172"/>
    </location>
</feature>
<name>A0A5A8DKH0_CAFRO</name>
<dbReference type="Proteomes" id="UP000324907">
    <property type="component" value="Unassembled WGS sequence"/>
</dbReference>
<feature type="compositionally biased region" description="Basic residues" evidence="1">
    <location>
        <begin position="53"/>
        <end position="62"/>
    </location>
</feature>
<feature type="transmembrane region" description="Helical" evidence="2">
    <location>
        <begin position="193"/>
        <end position="218"/>
    </location>
</feature>
<accession>A0A5A8DKH0</accession>
<feature type="transmembrane region" description="Helical" evidence="2">
    <location>
        <begin position="238"/>
        <end position="257"/>
    </location>
</feature>
<gene>
    <name evidence="3" type="ORF">FNF28_03871</name>
</gene>
<keyword evidence="2" id="KW-0472">Membrane</keyword>
<protein>
    <submittedName>
        <fullName evidence="3">Uncharacterized protein</fullName>
    </submittedName>
</protein>
<reference evidence="3 4" key="1">
    <citation type="submission" date="2019-07" db="EMBL/GenBank/DDBJ databases">
        <title>Genomes of Cafeteria roenbergensis.</title>
        <authorList>
            <person name="Fischer M.G."/>
            <person name="Hackl T."/>
            <person name="Roman M."/>
        </authorList>
    </citation>
    <scope>NUCLEOTIDE SEQUENCE [LARGE SCALE GENOMIC DNA]</scope>
    <source>
        <strain evidence="3 4">RCC970-E3</strain>
    </source>
</reference>
<keyword evidence="2" id="KW-1133">Transmembrane helix</keyword>
<proteinExistence type="predicted"/>
<evidence type="ECO:0000256" key="2">
    <source>
        <dbReference type="SAM" id="Phobius"/>
    </source>
</evidence>
<feature type="region of interest" description="Disordered" evidence="1">
    <location>
        <begin position="24"/>
        <end position="62"/>
    </location>
</feature>
<evidence type="ECO:0000313" key="3">
    <source>
        <dbReference type="EMBL" id="KAA0164331.1"/>
    </source>
</evidence>